<evidence type="ECO:0000256" key="11">
    <source>
        <dbReference type="ARBA" id="ARBA00023136"/>
    </source>
</evidence>
<reference evidence="15 16" key="1">
    <citation type="submission" date="2017-08" db="EMBL/GenBank/DDBJ databases">
        <title>Genomic and metabolic characterisation of spoilage-associated Pseudomonas species.</title>
        <authorList>
            <person name="Stanborough T."/>
            <person name="Fegan N."/>
            <person name="Powell S.M."/>
            <person name="Singh T."/>
            <person name="Tamplin M.L."/>
            <person name="Chandry P.S."/>
        </authorList>
    </citation>
    <scope>NUCLEOTIDE SEQUENCE [LARGE SCALE GENOMIC DNA]</scope>
    <source>
        <strain evidence="15 16">L1802</strain>
    </source>
</reference>
<dbReference type="PANTHER" id="PTHR30529">
    <property type="entry name" value="CYTOCHROME B561"/>
    <property type="match status" value="1"/>
</dbReference>
<evidence type="ECO:0000256" key="10">
    <source>
        <dbReference type="ARBA" id="ARBA00023004"/>
    </source>
</evidence>
<evidence type="ECO:0000313" key="16">
    <source>
        <dbReference type="Proteomes" id="UP000215788"/>
    </source>
</evidence>
<dbReference type="GO" id="GO:0020037">
    <property type="term" value="F:heme binding"/>
    <property type="evidence" value="ECO:0007669"/>
    <property type="project" value="TreeGrafter"/>
</dbReference>
<evidence type="ECO:0000256" key="13">
    <source>
        <dbReference type="SAM" id="Phobius"/>
    </source>
</evidence>
<proteinExistence type="inferred from homology"/>
<feature type="transmembrane region" description="Helical" evidence="13">
    <location>
        <begin position="26"/>
        <end position="47"/>
    </location>
</feature>
<evidence type="ECO:0000256" key="6">
    <source>
        <dbReference type="ARBA" id="ARBA00022692"/>
    </source>
</evidence>
<dbReference type="GO" id="GO:0009055">
    <property type="term" value="F:electron transfer activity"/>
    <property type="evidence" value="ECO:0007669"/>
    <property type="project" value="InterPro"/>
</dbReference>
<keyword evidence="4" id="KW-1003">Cell membrane</keyword>
<dbReference type="GO" id="GO:0005886">
    <property type="term" value="C:plasma membrane"/>
    <property type="evidence" value="ECO:0007669"/>
    <property type="project" value="UniProtKB-SubCell"/>
</dbReference>
<dbReference type="SUPFAM" id="SSF81342">
    <property type="entry name" value="Transmembrane di-heme cytochromes"/>
    <property type="match status" value="1"/>
</dbReference>
<evidence type="ECO:0000313" key="15">
    <source>
        <dbReference type="EMBL" id="OZY59159.1"/>
    </source>
</evidence>
<evidence type="ECO:0000256" key="7">
    <source>
        <dbReference type="ARBA" id="ARBA00022723"/>
    </source>
</evidence>
<evidence type="ECO:0000259" key="14">
    <source>
        <dbReference type="Pfam" id="PF01292"/>
    </source>
</evidence>
<comment type="similarity">
    <text evidence="12">Belongs to the cytochrome b561 family.</text>
</comment>
<dbReference type="InterPro" id="IPR052168">
    <property type="entry name" value="Cytochrome_b561_oxidase"/>
</dbReference>
<keyword evidence="10" id="KW-0408">Iron</keyword>
<dbReference type="AlphaFoldDB" id="A0A266N9P4"/>
<gene>
    <name evidence="15" type="ORF">CJF39_12385</name>
</gene>
<keyword evidence="8" id="KW-0249">Electron transport</keyword>
<comment type="subcellular location">
    <subcellularLocation>
        <location evidence="2">Cell membrane</location>
        <topology evidence="2">Multi-pass membrane protein</topology>
    </subcellularLocation>
</comment>
<evidence type="ECO:0000256" key="4">
    <source>
        <dbReference type="ARBA" id="ARBA00022475"/>
    </source>
</evidence>
<dbReference type="GO" id="GO:0022904">
    <property type="term" value="P:respiratory electron transport chain"/>
    <property type="evidence" value="ECO:0007669"/>
    <property type="project" value="InterPro"/>
</dbReference>
<comment type="caution">
    <text evidence="15">The sequence shown here is derived from an EMBL/GenBank/DDBJ whole genome shotgun (WGS) entry which is preliminary data.</text>
</comment>
<keyword evidence="9 13" id="KW-1133">Transmembrane helix</keyword>
<keyword evidence="6 13" id="KW-0812">Transmembrane</keyword>
<feature type="transmembrane region" description="Helical" evidence="13">
    <location>
        <begin position="67"/>
        <end position="89"/>
    </location>
</feature>
<dbReference type="GO" id="GO:0046872">
    <property type="term" value="F:metal ion binding"/>
    <property type="evidence" value="ECO:0007669"/>
    <property type="project" value="UniProtKB-KW"/>
</dbReference>
<organism evidence="15 16">
    <name type="scientific">Pseudomonas lundensis</name>
    <dbReference type="NCBI Taxonomy" id="86185"/>
    <lineage>
        <taxon>Bacteria</taxon>
        <taxon>Pseudomonadati</taxon>
        <taxon>Pseudomonadota</taxon>
        <taxon>Gammaproteobacteria</taxon>
        <taxon>Pseudomonadales</taxon>
        <taxon>Pseudomonadaceae</taxon>
        <taxon>Pseudomonas</taxon>
    </lineage>
</organism>
<keyword evidence="7" id="KW-0479">Metal-binding</keyword>
<keyword evidence="3" id="KW-0813">Transport</keyword>
<comment type="cofactor">
    <cofactor evidence="1">
        <name>heme b</name>
        <dbReference type="ChEBI" id="CHEBI:60344"/>
    </cofactor>
</comment>
<evidence type="ECO:0000256" key="2">
    <source>
        <dbReference type="ARBA" id="ARBA00004651"/>
    </source>
</evidence>
<dbReference type="PANTHER" id="PTHR30529:SF1">
    <property type="entry name" value="CYTOCHROME B561 HOMOLOG 2"/>
    <property type="match status" value="1"/>
</dbReference>
<accession>A0A266N9P4</accession>
<evidence type="ECO:0000256" key="5">
    <source>
        <dbReference type="ARBA" id="ARBA00022617"/>
    </source>
</evidence>
<keyword evidence="11 13" id="KW-0472">Membrane</keyword>
<evidence type="ECO:0000256" key="12">
    <source>
        <dbReference type="ARBA" id="ARBA00037975"/>
    </source>
</evidence>
<name>A0A266N9P4_9PSED</name>
<evidence type="ECO:0000256" key="9">
    <source>
        <dbReference type="ARBA" id="ARBA00022989"/>
    </source>
</evidence>
<dbReference type="InterPro" id="IPR011577">
    <property type="entry name" value="Cyt_b561_bac/Ni-Hgenase"/>
</dbReference>
<evidence type="ECO:0000256" key="1">
    <source>
        <dbReference type="ARBA" id="ARBA00001970"/>
    </source>
</evidence>
<evidence type="ECO:0000256" key="3">
    <source>
        <dbReference type="ARBA" id="ARBA00022448"/>
    </source>
</evidence>
<dbReference type="EMBL" id="NQKI01000017">
    <property type="protein sequence ID" value="OZY59159.1"/>
    <property type="molecule type" value="Genomic_DNA"/>
</dbReference>
<dbReference type="Pfam" id="PF01292">
    <property type="entry name" value="Ni_hydr_CYTB"/>
    <property type="match status" value="1"/>
</dbReference>
<feature type="domain" description="Cytochrome b561 bacterial/Ni-hydrogenase" evidence="14">
    <location>
        <begin position="2"/>
        <end position="153"/>
    </location>
</feature>
<feature type="transmembrane region" description="Helical" evidence="13">
    <location>
        <begin position="119"/>
        <end position="138"/>
    </location>
</feature>
<dbReference type="Proteomes" id="UP000215788">
    <property type="component" value="Unassembled WGS sequence"/>
</dbReference>
<keyword evidence="5" id="KW-0349">Heme</keyword>
<dbReference type="InterPro" id="IPR016174">
    <property type="entry name" value="Di-haem_cyt_TM"/>
</dbReference>
<evidence type="ECO:0000256" key="8">
    <source>
        <dbReference type="ARBA" id="ARBA00022982"/>
    </source>
</evidence>
<sequence length="153" mass="17055">MIISAWLMSSGYYAALISRSVDVKGAISTFNVALATLFAPVFFFRMYLSFGQGYADVFRSGDAMRYAAFLVHNLMYLTTCVVIVSGFLMRNREIDIFGLFYLPAVITDLQLRGWFSFSHAWGCCVLALLLVVHVAAVIKHQLAGKLILKGMFS</sequence>
<protein>
    <recommendedName>
        <fullName evidence="14">Cytochrome b561 bacterial/Ni-hydrogenase domain-containing protein</fullName>
    </recommendedName>
</protein>